<sequence length="3102" mass="345840">MEVPNTFHAFHSSLLRTLEAFIAKDLLYTQVELGSLLAILSRLPLTSSSSDHFDSVQTALHGLLNGIDWKAVLSCDCSSPFSELPLLIDEASLPRDETSDGKRRVGRWNLRDSAEGESDFEDNVPAKWKRRSVNVSESVLLSDSDGFAAHLGDFPPPGDEVEKEVESSTLYYMYKNLFGSFPTFFSAVESALNALVLSSTISQFAGYSKHINFLSELITKKRPIIEPPMENVIHTVGWWLNWLRISRQISYSVLAISTISQANISIVETGTKIVEGLVRDAIQVSKQLSMIVSSSGFDSPPLSVIRAIEAANHTVVFLVDHSLALIELQENRRSTLTSIGESIIAWMDCSMDGSEWIEGVLSSIHHRLGARVKEDPLEKRFVFETIAALLESSNEIVIRRCLRFLCSFPHSLSPSIGGNELLLVILPHLTSNYEKTSRISLQILIEHLPRMEWSGKEMESTDSLPSDGRVYPSRAAIKLAQIWRTTNDLSTPYLYSLFKYLSPIDGETVIVEGVIPRIVSLCEDRARKEESPSSPAICRPGDLSPDDRVLLKTLEVLAFELKTNEAAIEVTKKVIRPFCDLLVGVVHLRDVLFGIALRVTRLVLKEFIECGLMDWLLNQLDLCLRSASADIWTMVEESAILFYRPFIASLTLLEDILEQSVDALSMHSSRVLSLTSSVVDICFEWLHTPSLLWGNCHRISSLLSTALSSHLSLSPDKNDVMERFSKGLLKAVGVPPSSPLLLSILLPMLIETSVSRRVLSHLSRISIDCHTENAPTEDEQGGDQGGVYGRMAILHPELIVGVLTMLNSIIEMCDGSDVKIQRTIEKVCNQLKVVERESDEEKEWMEPLSRIVSSLLTHRYPSYLLPLPLHCLSRLLLRERHPLFLSTFIRFFHHLHADDTVKSTVLDRLRWMLSREKNSPSEYLVFPQVGVTNERDEFSSLSLPSSPTKIKGKSANAGRTIFKRLLRSINSTESSPTHEGIDAAEMLKAEAYSVGAAASLRLSGRSEMKASDGVTVSTWMKTTRPPANDRLSELHVLSIGGDVLCVTLSINTKRGQLWVTTRVADLQIKRERVRGASVKGGQWHHIVFGLRVTTTTARVTIALDSRVFHQETTLLVKLEKSSFPLSIQLGSMARRISPHYFLSNIFSFQGILSHSQIILLSSLGSDLSSLAETKLPHLCPSFSSIVSHRLVTKHSQTALRRAISDTDRIITRLQRQLVLCIRVSSASSFEVSELPPDLDPAHLTQENALLMAFLNDRPIQWKTRMVRSSVPSLHSTFGSIGSLKLLMFLLAKSINDSLLPSTQRAALRVVLTASTLYPMEARLMKFDKVICTLLSSNLAKVDCELTEVALASSVDLWTRREESWILVISRLASLVDEKRNACHEFNRFQLHDAGALNRLIHMVLKQISLPDSSMSSPSLVDDLLLLLHSLIGTPEKVEGVVQLWHLIFLSHPASSSFIDQRIDGHCGWLTSDFLKEKCETELVGDSELGKRLKKYVNILGRESMESGWSGISLFELRKEYEEIVGISSDDEKGAGDGIMRGHALPDLISDIVGSDEMSGHSMSEESTRKGEEKGGAGEGHPEWVVRLRAGCLHIFSDILQNGADSLLQCLMHDVVSWQAILVLLTKQPDIRIREAVLVALEKFLLRASLFTKMTFIQLSGFEMLSSQLKGGPVSASIADSLFGILCGETIRLGDGLDESRLSQMSVDRLSCGSIHPIFVLFSQSVNDVPLFWNVTNALLKIYEVNSQLQSAMAESSLGDVMVNVLLKIADLPVHDPPEVLSASSSSSPSIQLECWMGFAQRIVVSSYPYMDDRVNKMCDRFLILLQLADWYSCSRVSSLFSSSPSPSPSLYTSSLRSHSIIRAQLSQLLHCCIESIRTVFSDEGRSASASSSIDSIPSLSSSPSDDYDMCNDMFIPPERAFDIEGPSPFSAFVAGSFANLREKLTSMGPISRRSLRCQYRRRRGAAPLAALDALLTRVLQALETALQLFALHPQAGVSTEEETNLFHFSLYLMLTSWGRQERVRGSISSSRSESIWQKIIYSCRERVRVLLAQLVAFVLFPAQTKLVANMGSEGAPWLHLPVEREWAEERRRQLVRALSHELQFKRNLAQLLSVNLDYEYALCLGVYEMALLSPPLSEDCKGDVERMIHFLRSTKGGSAMHKLTPDSLANLTTEEILSMHSYLEYRKAALATLRSTTETIKDEEAKRCSELEGHAMSATCEIVEQLSTPRRMNLLMTKDSLMAEGEAEAVMEGITTEVCHPGGCGFDGRSWPRGEALERRESVNREKRRLRPSYHPFDARFYREEIREEMRNNVEKHPLEKILSLSPLSPSHRRLVGEGVQLYLDATILCATFECQGELLVAENEMSFSGDRARSTQKGVECPPFSASWRYSSMTEIHNRNNLLKDVAMEIFLESGETILIIFSNSERRIQLRNFLESKKMGHLFVQNDHLLQAFTSTWRHGGATNFDYLMQLNKLAGRSFNDLMQYPVFPFVLSDYTSTVLDLTKPSSFRSFSRPMAVQDRSMEEHYASNYRCLEESSREMGGLGTPLHFGPYHYGSHYSNCGIVVHYLVRISPFTQIALEYQDNNFDIPDRLFNSIEATWRLASRDSTTDFKELIPEFFFLPEFLQNRDRLELGTRQGGERVGDVKLPSWTPPMNPRLFILIHRQALESSHVTNHIHHWIDLIFGYKQQGAAALKALNVFHPATYLGHLDADAVHDELSQSALRTMVKSYGQMPLQLMQSPHQPHAGGLRRPDVKNVPGPIPTVIGLRWGEFVGSPDVDSSQVQVVLSVQTSPLVSTLICLPDGNVVGVPRSTITASTRLPPLPDSSSRRGVDALSLISFSFPDRLVRLRSMKPQLRPWINVMQLDKEEVQSMVFSASCSTLFVALTHGVIRTYSLSMDHSGLTRMGVSSVLLAHSSPVSSLSLCDEYGILVSGCSQGKVVVWDTNRLEFVRVILPSGPAVTSLVVSRVSADIAIVTQATNGYGSRVDLFTVNGDHVGGVDTESVVTCLAMTDLPEGTAINCLGMGMQNGRIRLVDMWCMNVVKEIFHPSYTQPIISICFSSHARKLLAALSSGRVLCWQNVGGLAKSKSSPFQMIDPFV</sequence>
<evidence type="ECO:0000256" key="6">
    <source>
        <dbReference type="PROSITE-ProRule" id="PRU00221"/>
    </source>
</evidence>
<gene>
    <name evidence="10" type="ORF">PMAYCL1PPCAC_02856</name>
</gene>
<evidence type="ECO:0000256" key="5">
    <source>
        <dbReference type="ARBA" id="ARBA00081052"/>
    </source>
</evidence>
<name>A0AAN5C8W2_9BILA</name>
<dbReference type="InterPro" id="IPR000409">
    <property type="entry name" value="BEACH_dom"/>
</dbReference>
<evidence type="ECO:0000256" key="2">
    <source>
        <dbReference type="ARBA" id="ARBA00022737"/>
    </source>
</evidence>
<evidence type="ECO:0000256" key="4">
    <source>
        <dbReference type="ARBA" id="ARBA00068767"/>
    </source>
</evidence>
<dbReference type="SMART" id="SM00320">
    <property type="entry name" value="WD40"/>
    <property type="match status" value="3"/>
</dbReference>
<protein>
    <recommendedName>
        <fullName evidence="4">Putative neurobeachin homolog</fullName>
    </recommendedName>
    <alternativeName>
        <fullName evidence="5">Suppressor enhancer of lin-12</fullName>
    </alternativeName>
</protein>
<reference evidence="11" key="1">
    <citation type="submission" date="2022-10" db="EMBL/GenBank/DDBJ databases">
        <title>Genome assembly of Pristionchus species.</title>
        <authorList>
            <person name="Yoshida K."/>
            <person name="Sommer R.J."/>
        </authorList>
    </citation>
    <scope>NUCLEOTIDE SEQUENCE [LARGE SCALE GENOMIC DNA]</scope>
    <source>
        <strain evidence="11">RS5460</strain>
    </source>
</reference>
<feature type="domain" description="BEACH" evidence="8">
    <location>
        <begin position="2444"/>
        <end position="2747"/>
    </location>
</feature>
<dbReference type="FunFam" id="1.10.1540.10:FF:000001">
    <property type="entry name" value="neurobeachin isoform X1"/>
    <property type="match status" value="1"/>
</dbReference>
<dbReference type="InterPro" id="IPR036372">
    <property type="entry name" value="BEACH_dom_sf"/>
</dbReference>
<dbReference type="InterPro" id="IPR036322">
    <property type="entry name" value="WD40_repeat_dom_sf"/>
</dbReference>
<dbReference type="PANTHER" id="PTHR13743">
    <property type="entry name" value="BEIGE/BEACH-RELATED"/>
    <property type="match status" value="1"/>
</dbReference>
<dbReference type="InterPro" id="IPR015943">
    <property type="entry name" value="WD40/YVTN_repeat-like_dom_sf"/>
</dbReference>
<dbReference type="SMART" id="SM01026">
    <property type="entry name" value="Beach"/>
    <property type="match status" value="1"/>
</dbReference>
<dbReference type="PROSITE" id="PS50082">
    <property type="entry name" value="WD_REPEATS_2"/>
    <property type="match status" value="1"/>
</dbReference>
<comment type="caution">
    <text evidence="10">The sequence shown here is derived from an EMBL/GenBank/DDBJ whole genome shotgun (WGS) entry which is preliminary data.</text>
</comment>
<dbReference type="InterPro" id="IPR001680">
    <property type="entry name" value="WD40_rpt"/>
</dbReference>
<evidence type="ECO:0000256" key="3">
    <source>
        <dbReference type="ARBA" id="ARBA00059038"/>
    </source>
</evidence>
<evidence type="ECO:0000259" key="9">
    <source>
        <dbReference type="PROSITE" id="PS51783"/>
    </source>
</evidence>
<keyword evidence="2" id="KW-0677">Repeat</keyword>
<evidence type="ECO:0000256" key="1">
    <source>
        <dbReference type="ARBA" id="ARBA00022574"/>
    </source>
</evidence>
<dbReference type="InterPro" id="IPR011993">
    <property type="entry name" value="PH-like_dom_sf"/>
</dbReference>
<proteinExistence type="predicted"/>
<accession>A0AAN5C8W2</accession>
<evidence type="ECO:0000256" key="7">
    <source>
        <dbReference type="SAM" id="MobiDB-lite"/>
    </source>
</evidence>
<dbReference type="PROSITE" id="PS50294">
    <property type="entry name" value="WD_REPEATS_REGION"/>
    <property type="match status" value="1"/>
</dbReference>
<dbReference type="PROSITE" id="PS51783">
    <property type="entry name" value="PH_BEACH"/>
    <property type="match status" value="1"/>
</dbReference>
<evidence type="ECO:0000259" key="8">
    <source>
        <dbReference type="PROSITE" id="PS50197"/>
    </source>
</evidence>
<dbReference type="InterPro" id="IPR050865">
    <property type="entry name" value="BEACH_Domain"/>
</dbReference>
<keyword evidence="1 6" id="KW-0853">WD repeat</keyword>
<dbReference type="Pfam" id="PF02138">
    <property type="entry name" value="Beach"/>
    <property type="match status" value="1"/>
</dbReference>
<evidence type="ECO:0000313" key="10">
    <source>
        <dbReference type="EMBL" id="GMR32661.1"/>
    </source>
</evidence>
<organism evidence="10 11">
    <name type="scientific">Pristionchus mayeri</name>
    <dbReference type="NCBI Taxonomy" id="1317129"/>
    <lineage>
        <taxon>Eukaryota</taxon>
        <taxon>Metazoa</taxon>
        <taxon>Ecdysozoa</taxon>
        <taxon>Nematoda</taxon>
        <taxon>Chromadorea</taxon>
        <taxon>Rhabditida</taxon>
        <taxon>Rhabditina</taxon>
        <taxon>Diplogasteromorpha</taxon>
        <taxon>Diplogasteroidea</taxon>
        <taxon>Neodiplogasteridae</taxon>
        <taxon>Pristionchus</taxon>
    </lineage>
</organism>
<dbReference type="SUPFAM" id="SSF50978">
    <property type="entry name" value="WD40 repeat-like"/>
    <property type="match status" value="1"/>
</dbReference>
<dbReference type="SUPFAM" id="SSF50729">
    <property type="entry name" value="PH domain-like"/>
    <property type="match status" value="1"/>
</dbReference>
<dbReference type="PANTHER" id="PTHR13743:SF86">
    <property type="entry name" value="LYSOSOMAL-TRAFFICKING REGULATOR"/>
    <property type="match status" value="1"/>
</dbReference>
<dbReference type="Pfam" id="PF14844">
    <property type="entry name" value="PH_BEACH"/>
    <property type="match status" value="1"/>
</dbReference>
<keyword evidence="11" id="KW-1185">Reference proteome</keyword>
<feature type="compositionally biased region" description="Basic and acidic residues" evidence="7">
    <location>
        <begin position="1562"/>
        <end position="1578"/>
    </location>
</feature>
<dbReference type="EMBL" id="BTRK01000001">
    <property type="protein sequence ID" value="GMR32661.1"/>
    <property type="molecule type" value="Genomic_DNA"/>
</dbReference>
<feature type="region of interest" description="Disordered" evidence="7">
    <location>
        <begin position="1556"/>
        <end position="1578"/>
    </location>
</feature>
<dbReference type="PROSITE" id="PS50197">
    <property type="entry name" value="BEACH"/>
    <property type="match status" value="1"/>
</dbReference>
<dbReference type="Gene3D" id="1.10.1540.10">
    <property type="entry name" value="BEACH domain"/>
    <property type="match status" value="1"/>
</dbReference>
<dbReference type="SUPFAM" id="SSF49899">
    <property type="entry name" value="Concanavalin A-like lectins/glucanases"/>
    <property type="match status" value="1"/>
</dbReference>
<dbReference type="Gene3D" id="2.130.10.10">
    <property type="entry name" value="YVTN repeat-like/Quinoprotein amine dehydrogenase"/>
    <property type="match status" value="1"/>
</dbReference>
<comment type="function">
    <text evidence="3">Binds to type II regulatory subunits of protein kinase A and anchors/targets them to the membrane. May anchor the kinase to cytoskeletal and/or organelle-associated proteins. Regulates endosomal traffic in polarized epithelial cells such as the vulval precursor cells and intestinal cells. Thought to act as a negative regulator of lin-12 activity in vulval precursor cells. May have a role in the internalization process from basolateral surface of polarized epithelial cells.</text>
</comment>
<dbReference type="SUPFAM" id="SSF81837">
    <property type="entry name" value="BEACH domain"/>
    <property type="match status" value="1"/>
</dbReference>
<feature type="repeat" description="WD" evidence="6">
    <location>
        <begin position="2914"/>
        <end position="2955"/>
    </location>
</feature>
<dbReference type="InterPro" id="IPR013320">
    <property type="entry name" value="ConA-like_dom_sf"/>
</dbReference>
<dbReference type="Gene3D" id="2.30.29.30">
    <property type="entry name" value="Pleckstrin-homology domain (PH domain)/Phosphotyrosine-binding domain (PTB)"/>
    <property type="match status" value="1"/>
</dbReference>
<evidence type="ECO:0000313" key="11">
    <source>
        <dbReference type="Proteomes" id="UP001328107"/>
    </source>
</evidence>
<dbReference type="CDD" id="cd06071">
    <property type="entry name" value="Beach"/>
    <property type="match status" value="1"/>
</dbReference>
<feature type="domain" description="BEACH-type PH" evidence="9">
    <location>
        <begin position="2335"/>
        <end position="2437"/>
    </location>
</feature>
<dbReference type="InterPro" id="IPR023362">
    <property type="entry name" value="PH-BEACH_dom"/>
</dbReference>
<dbReference type="Proteomes" id="UP001328107">
    <property type="component" value="Unassembled WGS sequence"/>
</dbReference>